<evidence type="ECO:0000256" key="5">
    <source>
        <dbReference type="ARBA" id="ARBA00022801"/>
    </source>
</evidence>
<dbReference type="Gene3D" id="3.20.20.80">
    <property type="entry name" value="Glycosidases"/>
    <property type="match status" value="1"/>
</dbReference>
<organism evidence="12 13">
    <name type="scientific">Pseudarthrobacter siccitolerans</name>
    <dbReference type="NCBI Taxonomy" id="861266"/>
    <lineage>
        <taxon>Bacteria</taxon>
        <taxon>Bacillati</taxon>
        <taxon>Actinomycetota</taxon>
        <taxon>Actinomycetes</taxon>
        <taxon>Micrococcales</taxon>
        <taxon>Micrococcaceae</taxon>
        <taxon>Pseudarthrobacter</taxon>
    </lineage>
</organism>
<dbReference type="EC" id="3.2.1.8" evidence="9"/>
<dbReference type="InterPro" id="IPR044846">
    <property type="entry name" value="GH10"/>
</dbReference>
<sequence>MKVAKLVAATVLASTFVLPTALPAFADANDHSQPPGLAKQDTLRWAAPKDVKIGTAVAGGGHHETMPYPNPFTYDQQYREVLAAEFSSVSPENQAKWEFIHPQRDQYRFAEMDAIVEFAQQHGQVVRGHTLFWHSQNPAWLENGGFNKEELRSILKDHITTVVGRYAGKIQQWDVANEIFNGDGTLRTTDNIWIRELGPEIIADAFRWAHEADPNAKLFFNDYGVESVNAKSNAYLALIPKLQAEGVQVDGFAVQGHLSTRYGFPGDLQANLQRFDDLGLETSITEIDVRMDVPAGTKPTAAQLEKQATYYQRALEACLNVEDCKSFTIWGFNDKYSWVPVFFAQEGEATVMWEDYTRKPSYYALQSTLLKATPGGEQRDVHHPAYQQ</sequence>
<dbReference type="RefSeq" id="WP_306637040.1">
    <property type="nucleotide sequence ID" value="NZ_JAUSXB010000001.1"/>
</dbReference>
<dbReference type="SMART" id="SM00633">
    <property type="entry name" value="Glyco_10"/>
    <property type="match status" value="1"/>
</dbReference>
<evidence type="ECO:0000256" key="3">
    <source>
        <dbReference type="ARBA" id="ARBA00022651"/>
    </source>
</evidence>
<keyword evidence="6 9" id="KW-0119">Carbohydrate metabolism</keyword>
<comment type="catalytic activity">
    <reaction evidence="1 9">
        <text>Endohydrolysis of (1-&gt;4)-beta-D-xylosidic linkages in xylans.</text>
        <dbReference type="EC" id="3.2.1.8"/>
    </reaction>
</comment>
<evidence type="ECO:0000256" key="2">
    <source>
        <dbReference type="ARBA" id="ARBA00007495"/>
    </source>
</evidence>
<dbReference type="GO" id="GO:0031176">
    <property type="term" value="F:endo-1,4-beta-xylanase activity"/>
    <property type="evidence" value="ECO:0007669"/>
    <property type="project" value="UniProtKB-EC"/>
</dbReference>
<evidence type="ECO:0000256" key="1">
    <source>
        <dbReference type="ARBA" id="ARBA00000681"/>
    </source>
</evidence>
<dbReference type="Pfam" id="PF00331">
    <property type="entry name" value="Glyco_hydro_10"/>
    <property type="match status" value="1"/>
</dbReference>
<dbReference type="PANTHER" id="PTHR31490:SF88">
    <property type="entry name" value="BETA-XYLANASE"/>
    <property type="match status" value="1"/>
</dbReference>
<dbReference type="Proteomes" id="UP001236806">
    <property type="component" value="Unassembled WGS sequence"/>
</dbReference>
<dbReference type="PROSITE" id="PS51760">
    <property type="entry name" value="GH10_2"/>
    <property type="match status" value="1"/>
</dbReference>
<feature type="chain" id="PRO_5046314023" description="Beta-xylanase" evidence="10">
    <location>
        <begin position="27"/>
        <end position="388"/>
    </location>
</feature>
<dbReference type="PANTHER" id="PTHR31490">
    <property type="entry name" value="GLYCOSYL HYDROLASE"/>
    <property type="match status" value="1"/>
</dbReference>
<keyword evidence="4 10" id="KW-0732">Signal</keyword>
<comment type="similarity">
    <text evidence="2 9">Belongs to the glycosyl hydrolase 10 (cellulase F) family.</text>
</comment>
<evidence type="ECO:0000313" key="13">
    <source>
        <dbReference type="Proteomes" id="UP001236806"/>
    </source>
</evidence>
<accession>A0ABU0PM58</accession>
<feature type="domain" description="GH10" evidence="11">
    <location>
        <begin position="73"/>
        <end position="368"/>
    </location>
</feature>
<reference evidence="12 13" key="1">
    <citation type="submission" date="2023-07" db="EMBL/GenBank/DDBJ databases">
        <title>Comparative genomics of wheat-associated soil bacteria to identify genetic determinants of phenazine resistance.</title>
        <authorList>
            <person name="Mouncey N."/>
        </authorList>
    </citation>
    <scope>NUCLEOTIDE SEQUENCE [LARGE SCALE GENOMIC DNA]</scope>
    <source>
        <strain evidence="12 13">W1I3</strain>
    </source>
</reference>
<keyword evidence="7 9" id="KW-0326">Glycosidase</keyword>
<dbReference type="PRINTS" id="PR00134">
    <property type="entry name" value="GLHYDRLASE10"/>
</dbReference>
<keyword evidence="5 9" id="KW-0378">Hydrolase</keyword>
<dbReference type="EMBL" id="JAUSXB010000001">
    <property type="protein sequence ID" value="MDQ0675059.1"/>
    <property type="molecule type" value="Genomic_DNA"/>
</dbReference>
<evidence type="ECO:0000256" key="4">
    <source>
        <dbReference type="ARBA" id="ARBA00022729"/>
    </source>
</evidence>
<evidence type="ECO:0000256" key="8">
    <source>
        <dbReference type="ARBA" id="ARBA00023326"/>
    </source>
</evidence>
<keyword evidence="3" id="KW-0858">Xylan degradation</keyword>
<name>A0ABU0PM58_9MICC</name>
<evidence type="ECO:0000256" key="6">
    <source>
        <dbReference type="ARBA" id="ARBA00023277"/>
    </source>
</evidence>
<feature type="signal peptide" evidence="10">
    <location>
        <begin position="1"/>
        <end position="26"/>
    </location>
</feature>
<evidence type="ECO:0000256" key="7">
    <source>
        <dbReference type="ARBA" id="ARBA00023295"/>
    </source>
</evidence>
<keyword evidence="13" id="KW-1185">Reference proteome</keyword>
<proteinExistence type="inferred from homology"/>
<dbReference type="InterPro" id="IPR001000">
    <property type="entry name" value="GH10_dom"/>
</dbReference>
<evidence type="ECO:0000256" key="9">
    <source>
        <dbReference type="RuleBase" id="RU361174"/>
    </source>
</evidence>
<comment type="caution">
    <text evidence="12">The sequence shown here is derived from an EMBL/GenBank/DDBJ whole genome shotgun (WGS) entry which is preliminary data.</text>
</comment>
<evidence type="ECO:0000259" key="11">
    <source>
        <dbReference type="PROSITE" id="PS51760"/>
    </source>
</evidence>
<dbReference type="InterPro" id="IPR017853">
    <property type="entry name" value="GH"/>
</dbReference>
<keyword evidence="8 9" id="KW-0624">Polysaccharide degradation</keyword>
<gene>
    <name evidence="12" type="ORF">QFZ36_002620</name>
</gene>
<dbReference type="SUPFAM" id="SSF51445">
    <property type="entry name" value="(Trans)glycosidases"/>
    <property type="match status" value="1"/>
</dbReference>
<evidence type="ECO:0000313" key="12">
    <source>
        <dbReference type="EMBL" id="MDQ0675059.1"/>
    </source>
</evidence>
<evidence type="ECO:0000256" key="10">
    <source>
        <dbReference type="SAM" id="SignalP"/>
    </source>
</evidence>
<protein>
    <recommendedName>
        <fullName evidence="9">Beta-xylanase</fullName>
        <ecNumber evidence="9">3.2.1.8</ecNumber>
    </recommendedName>
</protein>